<proteinExistence type="inferred from homology"/>
<dbReference type="GO" id="GO:0055085">
    <property type="term" value="P:transmembrane transport"/>
    <property type="evidence" value="ECO:0007669"/>
    <property type="project" value="InterPro"/>
</dbReference>
<feature type="transmembrane region" description="Helical" evidence="7">
    <location>
        <begin position="36"/>
        <end position="56"/>
    </location>
</feature>
<dbReference type="PANTHER" id="PTHR30151:SF20">
    <property type="entry name" value="ABC TRANSPORTER PERMEASE PROTEIN HI_0355-RELATED"/>
    <property type="match status" value="1"/>
</dbReference>
<dbReference type="Pfam" id="PF00528">
    <property type="entry name" value="BPD_transp_1"/>
    <property type="match status" value="1"/>
</dbReference>
<organism evidence="9 10">
    <name type="scientific">Microvirga aerilata</name>
    <dbReference type="NCBI Taxonomy" id="670292"/>
    <lineage>
        <taxon>Bacteria</taxon>
        <taxon>Pseudomonadati</taxon>
        <taxon>Pseudomonadota</taxon>
        <taxon>Alphaproteobacteria</taxon>
        <taxon>Hyphomicrobiales</taxon>
        <taxon>Methylobacteriaceae</taxon>
        <taxon>Microvirga</taxon>
    </lineage>
</organism>
<evidence type="ECO:0000256" key="1">
    <source>
        <dbReference type="ARBA" id="ARBA00004651"/>
    </source>
</evidence>
<comment type="caution">
    <text evidence="9">The sequence shown here is derived from an EMBL/GenBank/DDBJ whole genome shotgun (WGS) entry which is preliminary data.</text>
</comment>
<keyword evidence="4 7" id="KW-0812">Transmembrane</keyword>
<evidence type="ECO:0000313" key="10">
    <source>
        <dbReference type="Proteomes" id="UP000605848"/>
    </source>
</evidence>
<evidence type="ECO:0000256" key="5">
    <source>
        <dbReference type="ARBA" id="ARBA00022989"/>
    </source>
</evidence>
<feature type="domain" description="ABC transmembrane type-1" evidence="8">
    <location>
        <begin position="91"/>
        <end position="275"/>
    </location>
</feature>
<evidence type="ECO:0000256" key="4">
    <source>
        <dbReference type="ARBA" id="ARBA00022692"/>
    </source>
</evidence>
<keyword evidence="10" id="KW-1185">Reference proteome</keyword>
<dbReference type="PROSITE" id="PS50928">
    <property type="entry name" value="ABC_TM1"/>
    <property type="match status" value="1"/>
</dbReference>
<keyword evidence="6 7" id="KW-0472">Membrane</keyword>
<dbReference type="AlphaFoldDB" id="A0A936ZI80"/>
<dbReference type="PANTHER" id="PTHR30151">
    <property type="entry name" value="ALKANE SULFONATE ABC TRANSPORTER-RELATED, MEMBRANE SUBUNIT"/>
    <property type="match status" value="1"/>
</dbReference>
<keyword evidence="2 7" id="KW-0813">Transport</keyword>
<comment type="subcellular location">
    <subcellularLocation>
        <location evidence="1 7">Cell membrane</location>
        <topology evidence="1 7">Multi-pass membrane protein</topology>
    </subcellularLocation>
</comment>
<sequence>MHAQGATVHGDVAAEAVPEQTIWAEHVSWIDRVPRWVSMLALMIGFLAVWQIIYLIELISPIILPSPLETIQDLFVVGKNLLTGDYMLLALWITTQEVLLGFIIAVVLGFALGVLVGETAFGERAVMPYLVAINTMPKVAFAPLFVSWLGFGIGSKVALAAFIAFFPVIVGTAAGLHAADQNARMLFKTMGASRWQTLVQLKLPTGMPHFFSGLKNAAVLVVVGAVVGEFLGGGKGFGELIRVAAAQLNTPRVFSLIIYLSLLGLATFWIVAWMQRRFVFWHKESVAEETLAQ</sequence>
<name>A0A936ZI80_9HYPH</name>
<gene>
    <name evidence="9" type="ORF">JKG68_26845</name>
</gene>
<feature type="transmembrane region" description="Helical" evidence="7">
    <location>
        <begin position="98"/>
        <end position="117"/>
    </location>
</feature>
<evidence type="ECO:0000256" key="2">
    <source>
        <dbReference type="ARBA" id="ARBA00022448"/>
    </source>
</evidence>
<dbReference type="InterPro" id="IPR000515">
    <property type="entry name" value="MetI-like"/>
</dbReference>
<keyword evidence="3" id="KW-1003">Cell membrane</keyword>
<evidence type="ECO:0000313" key="9">
    <source>
        <dbReference type="EMBL" id="MBL0407539.1"/>
    </source>
</evidence>
<dbReference type="Gene3D" id="1.10.3720.10">
    <property type="entry name" value="MetI-like"/>
    <property type="match status" value="1"/>
</dbReference>
<comment type="similarity">
    <text evidence="7">Belongs to the binding-protein-dependent transport system permease family.</text>
</comment>
<dbReference type="EMBL" id="JAEQMY010000089">
    <property type="protein sequence ID" value="MBL0407539.1"/>
    <property type="molecule type" value="Genomic_DNA"/>
</dbReference>
<evidence type="ECO:0000259" key="8">
    <source>
        <dbReference type="PROSITE" id="PS50928"/>
    </source>
</evidence>
<evidence type="ECO:0000256" key="7">
    <source>
        <dbReference type="RuleBase" id="RU363032"/>
    </source>
</evidence>
<feature type="transmembrane region" description="Helical" evidence="7">
    <location>
        <begin position="253"/>
        <end position="274"/>
    </location>
</feature>
<feature type="transmembrane region" description="Helical" evidence="7">
    <location>
        <begin position="129"/>
        <end position="151"/>
    </location>
</feature>
<feature type="transmembrane region" description="Helical" evidence="7">
    <location>
        <begin position="157"/>
        <end position="179"/>
    </location>
</feature>
<feature type="transmembrane region" description="Helical" evidence="7">
    <location>
        <begin position="217"/>
        <end position="233"/>
    </location>
</feature>
<dbReference type="CDD" id="cd06261">
    <property type="entry name" value="TM_PBP2"/>
    <property type="match status" value="1"/>
</dbReference>
<dbReference type="InterPro" id="IPR035906">
    <property type="entry name" value="MetI-like_sf"/>
</dbReference>
<reference evidence="9" key="1">
    <citation type="submission" date="2021-01" db="EMBL/GenBank/DDBJ databases">
        <title>Microvirga sp.</title>
        <authorList>
            <person name="Kim M.K."/>
        </authorList>
    </citation>
    <scope>NUCLEOTIDE SEQUENCE</scope>
    <source>
        <strain evidence="9">5420S-16</strain>
    </source>
</reference>
<evidence type="ECO:0000256" key="3">
    <source>
        <dbReference type="ARBA" id="ARBA00022475"/>
    </source>
</evidence>
<accession>A0A936ZI80</accession>
<dbReference type="GO" id="GO:0005886">
    <property type="term" value="C:plasma membrane"/>
    <property type="evidence" value="ECO:0007669"/>
    <property type="project" value="UniProtKB-SubCell"/>
</dbReference>
<dbReference type="SUPFAM" id="SSF161098">
    <property type="entry name" value="MetI-like"/>
    <property type="match status" value="1"/>
</dbReference>
<keyword evidence="5 7" id="KW-1133">Transmembrane helix</keyword>
<protein>
    <submittedName>
        <fullName evidence="9">ABC transporter permease</fullName>
    </submittedName>
</protein>
<evidence type="ECO:0000256" key="6">
    <source>
        <dbReference type="ARBA" id="ARBA00023136"/>
    </source>
</evidence>
<dbReference type="Proteomes" id="UP000605848">
    <property type="component" value="Unassembled WGS sequence"/>
</dbReference>